<dbReference type="EMBL" id="JBDIML010000002">
    <property type="protein sequence ID" value="MEN2767196.1"/>
    <property type="molecule type" value="Genomic_DNA"/>
</dbReference>
<reference evidence="2 3" key="1">
    <citation type="submission" date="2024-05" db="EMBL/GenBank/DDBJ databases">
        <authorList>
            <person name="Haq I."/>
            <person name="Ullah Z."/>
            <person name="Ahmad R."/>
            <person name="Li M."/>
            <person name="Tong Y."/>
        </authorList>
    </citation>
    <scope>NUCLEOTIDE SEQUENCE [LARGE SCALE GENOMIC DNA]</scope>
    <source>
        <strain evidence="2 3">16A2E</strain>
    </source>
</reference>
<feature type="region of interest" description="Disordered" evidence="1">
    <location>
        <begin position="26"/>
        <end position="46"/>
    </location>
</feature>
<keyword evidence="3" id="KW-1185">Reference proteome</keyword>
<organism evidence="2 3">
    <name type="scientific">Ornithinibacillus xuwenensis</name>
    <dbReference type="NCBI Taxonomy" id="3144668"/>
    <lineage>
        <taxon>Bacteria</taxon>
        <taxon>Bacillati</taxon>
        <taxon>Bacillota</taxon>
        <taxon>Bacilli</taxon>
        <taxon>Bacillales</taxon>
        <taxon>Bacillaceae</taxon>
        <taxon>Ornithinibacillus</taxon>
    </lineage>
</organism>
<evidence type="ECO:0000256" key="1">
    <source>
        <dbReference type="SAM" id="MobiDB-lite"/>
    </source>
</evidence>
<accession>A0ABU9XFY6</accession>
<protein>
    <submittedName>
        <fullName evidence="2">Uncharacterized protein</fullName>
    </submittedName>
</protein>
<comment type="caution">
    <text evidence="2">The sequence shown here is derived from an EMBL/GenBank/DDBJ whole genome shotgun (WGS) entry which is preliminary data.</text>
</comment>
<evidence type="ECO:0000313" key="3">
    <source>
        <dbReference type="Proteomes" id="UP001444625"/>
    </source>
</evidence>
<name>A0ABU9XFY6_9BACI</name>
<gene>
    <name evidence="2" type="ORF">ABC228_08350</name>
</gene>
<evidence type="ECO:0000313" key="2">
    <source>
        <dbReference type="EMBL" id="MEN2767196.1"/>
    </source>
</evidence>
<proteinExistence type="predicted"/>
<dbReference type="Proteomes" id="UP001444625">
    <property type="component" value="Unassembled WGS sequence"/>
</dbReference>
<dbReference type="RefSeq" id="WP_345824658.1">
    <property type="nucleotide sequence ID" value="NZ_JBDIML010000002.1"/>
</dbReference>
<sequence>MRKLLIALFLMLVLAFGAIGVSKANNGSGEVITPTEPDQDSINIQF</sequence>